<evidence type="ECO:0000313" key="11">
    <source>
        <dbReference type="EMBL" id="MBN3325496.1"/>
    </source>
</evidence>
<dbReference type="SUPFAM" id="SSF52540">
    <property type="entry name" value="P-loop containing nucleoside triphosphate hydrolases"/>
    <property type="match status" value="1"/>
</dbReference>
<dbReference type="InterPro" id="IPR027417">
    <property type="entry name" value="P-loop_NTPase"/>
</dbReference>
<sequence length="631" mass="71431">MYILMDSPLAEADSQPDLQRLFSACDLNKSGRIEYEDFAAVCRELNVRSSEVAFLFNKFDVDQDGCIDYSDFSARFHEVSETLDLAALGGAPHDPRSPWEDFEDRMGDEIGYLGRGQEQVARLYQQIHAFSDDALLQQYESLIDTLVTEHRGHRLETEQLESALRRVPGVHLLMTEDDEEGLEGAEEMTAQQLTELEEDLQQQLASVEKRVREEERQRLEAAVAEIQRRHESEVADLQVAVERLRKQQEEFWHSSSREDIHQLKDQISEMTQAWREKHCTSRFSTTLSDFHLSIRDESPLLSLKPGDQRMLNYSSFASEDDAMTVDSYEPTDTRYSQVASWADRYLDSGVSVSLEPGDDSGSEYDSDDSPNSVETVHYSYSYVQSDVEMSDLKSEGTASVTPSRRSSIASSIRRRLPAFTPKPMDTVDAEAPGPMYRLVLAGDAGAGKSSFLLRLSTNEFRGDIQTTLGVDFQMKKMLVDGEQTTLQIWDTAGQERFRSIARSYFRKAHGILLLYDVTSESSFLHVREWIDQVQDSTDDHIPMCLIGNKTDLRTEETESSFVHTAHGEKLAMAYNALFCETSAKEGTNVVEAVLHLAREVKKSTVLRRKSEPQMNVTIVDGKKALSSCCKM</sequence>
<dbReference type="GO" id="GO:0005737">
    <property type="term" value="C:cytoplasm"/>
    <property type="evidence" value="ECO:0007669"/>
    <property type="project" value="UniProtKB-SubCell"/>
</dbReference>
<evidence type="ECO:0000256" key="3">
    <source>
        <dbReference type="ARBA" id="ARBA00022723"/>
    </source>
</evidence>
<evidence type="ECO:0000256" key="6">
    <source>
        <dbReference type="ARBA" id="ARBA00023054"/>
    </source>
</evidence>
<dbReference type="InterPro" id="IPR002048">
    <property type="entry name" value="EF_hand_dom"/>
</dbReference>
<evidence type="ECO:0000256" key="1">
    <source>
        <dbReference type="ARBA" id="ARBA00004496"/>
    </source>
</evidence>
<dbReference type="CDD" id="cd00154">
    <property type="entry name" value="Rab"/>
    <property type="match status" value="1"/>
</dbReference>
<feature type="region of interest" description="Disordered" evidence="9">
    <location>
        <begin position="352"/>
        <end position="372"/>
    </location>
</feature>
<evidence type="ECO:0000256" key="4">
    <source>
        <dbReference type="ARBA" id="ARBA00022741"/>
    </source>
</evidence>
<name>A0A8J7TJQ6_ATRSP</name>
<dbReference type="AlphaFoldDB" id="A0A8J7TJQ6"/>
<dbReference type="SMART" id="SM00054">
    <property type="entry name" value="EFh"/>
    <property type="match status" value="2"/>
</dbReference>
<dbReference type="InterPro" id="IPR005225">
    <property type="entry name" value="Small_GTP-bd"/>
</dbReference>
<dbReference type="PRINTS" id="PR00449">
    <property type="entry name" value="RASTRNSFRMNG"/>
</dbReference>
<feature type="region of interest" description="Disordered" evidence="9">
    <location>
        <begin position="393"/>
        <end position="412"/>
    </location>
</feature>
<dbReference type="GO" id="GO:0003924">
    <property type="term" value="F:GTPase activity"/>
    <property type="evidence" value="ECO:0007669"/>
    <property type="project" value="InterPro"/>
</dbReference>
<dbReference type="PROSITE" id="PS50222">
    <property type="entry name" value="EF_HAND_2"/>
    <property type="match status" value="2"/>
</dbReference>
<evidence type="ECO:0000256" key="9">
    <source>
        <dbReference type="SAM" id="MobiDB-lite"/>
    </source>
</evidence>
<dbReference type="CDD" id="cd00051">
    <property type="entry name" value="EFh"/>
    <property type="match status" value="1"/>
</dbReference>
<dbReference type="Proteomes" id="UP000736164">
    <property type="component" value="Unassembled WGS sequence"/>
</dbReference>
<feature type="domain" description="EF-hand" evidence="10">
    <location>
        <begin position="49"/>
        <end position="82"/>
    </location>
</feature>
<dbReference type="Gene3D" id="3.40.50.300">
    <property type="entry name" value="P-loop containing nucleotide triphosphate hydrolases"/>
    <property type="match status" value="1"/>
</dbReference>
<dbReference type="SMART" id="SM00173">
    <property type="entry name" value="RAS"/>
    <property type="match status" value="1"/>
</dbReference>
<evidence type="ECO:0000259" key="10">
    <source>
        <dbReference type="PROSITE" id="PS50222"/>
    </source>
</evidence>
<comment type="subcellular location">
    <subcellularLocation>
        <location evidence="1">Cytoplasm</location>
    </subcellularLocation>
</comment>
<proteinExistence type="predicted"/>
<feature type="compositionally biased region" description="Acidic residues" evidence="9">
    <location>
        <begin position="356"/>
        <end position="368"/>
    </location>
</feature>
<dbReference type="GO" id="GO:0005525">
    <property type="term" value="F:GTP binding"/>
    <property type="evidence" value="ECO:0007669"/>
    <property type="project" value="UniProtKB-KW"/>
</dbReference>
<evidence type="ECO:0000256" key="7">
    <source>
        <dbReference type="ARBA" id="ARBA00023134"/>
    </source>
</evidence>
<dbReference type="PANTHER" id="PTHR47977">
    <property type="entry name" value="RAS-RELATED PROTEIN RAB"/>
    <property type="match status" value="1"/>
</dbReference>
<evidence type="ECO:0000256" key="5">
    <source>
        <dbReference type="ARBA" id="ARBA00022837"/>
    </source>
</evidence>
<evidence type="ECO:0000256" key="2">
    <source>
        <dbReference type="ARBA" id="ARBA00022490"/>
    </source>
</evidence>
<organism evidence="11 12">
    <name type="scientific">Atractosteus spatula</name>
    <name type="common">Alligator gar</name>
    <name type="synonym">Lepisosteus spatula</name>
    <dbReference type="NCBI Taxonomy" id="7917"/>
    <lineage>
        <taxon>Eukaryota</taxon>
        <taxon>Metazoa</taxon>
        <taxon>Chordata</taxon>
        <taxon>Craniata</taxon>
        <taxon>Vertebrata</taxon>
        <taxon>Euteleostomi</taxon>
        <taxon>Actinopterygii</taxon>
        <taxon>Neopterygii</taxon>
        <taxon>Holostei</taxon>
        <taxon>Semionotiformes</taxon>
        <taxon>Lepisosteidae</taxon>
        <taxon>Atractosteus</taxon>
    </lineage>
</organism>
<feature type="non-terminal residue" evidence="11">
    <location>
        <position position="1"/>
    </location>
</feature>
<dbReference type="PROSITE" id="PS51421">
    <property type="entry name" value="RAS"/>
    <property type="match status" value="1"/>
</dbReference>
<keyword evidence="12" id="KW-1185">Reference proteome</keyword>
<dbReference type="Pfam" id="PF13499">
    <property type="entry name" value="EF-hand_7"/>
    <property type="match status" value="1"/>
</dbReference>
<accession>A0A8J7TJQ6</accession>
<dbReference type="InterPro" id="IPR018247">
    <property type="entry name" value="EF_Hand_1_Ca_BS"/>
</dbReference>
<protein>
    <submittedName>
        <fullName evidence="11">RASEF protein</fullName>
    </submittedName>
</protein>
<dbReference type="NCBIfam" id="TIGR00231">
    <property type="entry name" value="small_GTP"/>
    <property type="match status" value="1"/>
</dbReference>
<dbReference type="SMART" id="SM00175">
    <property type="entry name" value="RAB"/>
    <property type="match status" value="1"/>
</dbReference>
<keyword evidence="4" id="KW-0547">Nucleotide-binding</keyword>
<evidence type="ECO:0000256" key="8">
    <source>
        <dbReference type="SAM" id="Coils"/>
    </source>
</evidence>
<keyword evidence="7" id="KW-0342">GTP-binding</keyword>
<feature type="non-terminal residue" evidence="11">
    <location>
        <position position="631"/>
    </location>
</feature>
<dbReference type="Gene3D" id="1.10.238.10">
    <property type="entry name" value="EF-hand"/>
    <property type="match status" value="1"/>
</dbReference>
<reference evidence="11" key="1">
    <citation type="journal article" date="2021" name="Cell">
        <title>Tracing the genetic footprints of vertebrate landing in non-teleost ray-finned fishes.</title>
        <authorList>
            <person name="Bi X."/>
            <person name="Wang K."/>
            <person name="Yang L."/>
            <person name="Pan H."/>
            <person name="Jiang H."/>
            <person name="Wei Q."/>
            <person name="Fang M."/>
            <person name="Yu H."/>
            <person name="Zhu C."/>
            <person name="Cai Y."/>
            <person name="He Y."/>
            <person name="Gan X."/>
            <person name="Zeng H."/>
            <person name="Yu D."/>
            <person name="Zhu Y."/>
            <person name="Jiang H."/>
            <person name="Qiu Q."/>
            <person name="Yang H."/>
            <person name="Zhang Y.E."/>
            <person name="Wang W."/>
            <person name="Zhu M."/>
            <person name="He S."/>
            <person name="Zhang G."/>
        </authorList>
    </citation>
    <scope>NUCLEOTIDE SEQUENCE</scope>
    <source>
        <strain evidence="11">Allg_001</strain>
    </source>
</reference>
<dbReference type="PROSITE" id="PS00018">
    <property type="entry name" value="EF_HAND_1"/>
    <property type="match status" value="2"/>
</dbReference>
<dbReference type="EMBL" id="JAAWVO010075738">
    <property type="protein sequence ID" value="MBN3325496.1"/>
    <property type="molecule type" value="Genomic_DNA"/>
</dbReference>
<dbReference type="FunFam" id="3.40.50.300:FF:001348">
    <property type="entry name" value="Ras and EF-hand domain-containing protein"/>
    <property type="match status" value="1"/>
</dbReference>
<dbReference type="SMART" id="SM00176">
    <property type="entry name" value="RAN"/>
    <property type="match status" value="1"/>
</dbReference>
<dbReference type="InterPro" id="IPR011992">
    <property type="entry name" value="EF-hand-dom_pair"/>
</dbReference>
<keyword evidence="5" id="KW-0106">Calcium</keyword>
<dbReference type="InterPro" id="IPR001806">
    <property type="entry name" value="Small_GTPase"/>
</dbReference>
<dbReference type="SMART" id="SM00174">
    <property type="entry name" value="RHO"/>
    <property type="match status" value="1"/>
</dbReference>
<keyword evidence="2" id="KW-0963">Cytoplasm</keyword>
<dbReference type="PROSITE" id="PS51419">
    <property type="entry name" value="RAB"/>
    <property type="match status" value="1"/>
</dbReference>
<feature type="domain" description="EF-hand" evidence="10">
    <location>
        <begin position="13"/>
        <end position="48"/>
    </location>
</feature>
<dbReference type="GO" id="GO:0005509">
    <property type="term" value="F:calcium ion binding"/>
    <property type="evidence" value="ECO:0007669"/>
    <property type="project" value="InterPro"/>
</dbReference>
<keyword evidence="3" id="KW-0479">Metal-binding</keyword>
<comment type="caution">
    <text evidence="11">The sequence shown here is derived from an EMBL/GenBank/DDBJ whole genome shotgun (WGS) entry which is preliminary data.</text>
</comment>
<dbReference type="Pfam" id="PF00071">
    <property type="entry name" value="Ras"/>
    <property type="match status" value="1"/>
</dbReference>
<feature type="coiled-coil region" evidence="8">
    <location>
        <begin position="190"/>
        <end position="247"/>
    </location>
</feature>
<evidence type="ECO:0000313" key="12">
    <source>
        <dbReference type="Proteomes" id="UP000736164"/>
    </source>
</evidence>
<keyword evidence="6 8" id="KW-0175">Coiled coil</keyword>
<gene>
    <name evidence="11" type="primary">Rasef_1</name>
    <name evidence="11" type="ORF">GTO95_0007246</name>
</gene>
<dbReference type="InterPro" id="IPR050227">
    <property type="entry name" value="Rab"/>
</dbReference>
<dbReference type="SUPFAM" id="SSF47473">
    <property type="entry name" value="EF-hand"/>
    <property type="match status" value="1"/>
</dbReference>